<proteinExistence type="predicted"/>
<reference evidence="1" key="5">
    <citation type="journal article" date="2021" name="G3 (Bethesda)">
        <title>Aegilops tauschii genome assembly Aet v5.0 features greater sequence contiguity and improved annotation.</title>
        <authorList>
            <person name="Wang L."/>
            <person name="Zhu T."/>
            <person name="Rodriguez J.C."/>
            <person name="Deal K.R."/>
            <person name="Dubcovsky J."/>
            <person name="McGuire P.E."/>
            <person name="Lux T."/>
            <person name="Spannagl M."/>
            <person name="Mayer K.F.X."/>
            <person name="Baldrich P."/>
            <person name="Meyers B.C."/>
            <person name="Huo N."/>
            <person name="Gu Y.Q."/>
            <person name="Zhou H."/>
            <person name="Devos K.M."/>
            <person name="Bennetzen J.L."/>
            <person name="Unver T."/>
            <person name="Budak H."/>
            <person name="Gulick P.J."/>
            <person name="Galiba G."/>
            <person name="Kalapos B."/>
            <person name="Nelson D.R."/>
            <person name="Li P."/>
            <person name="You F.M."/>
            <person name="Luo M.C."/>
            <person name="Dvorak J."/>
        </authorList>
    </citation>
    <scope>NUCLEOTIDE SEQUENCE [LARGE SCALE GENOMIC DNA]</scope>
    <source>
        <strain evidence="1">cv. AL8/78</strain>
    </source>
</reference>
<accession>A0A453NNG5</accession>
<reference evidence="1" key="3">
    <citation type="journal article" date="2017" name="Nature">
        <title>Genome sequence of the progenitor of the wheat D genome Aegilops tauschii.</title>
        <authorList>
            <person name="Luo M.C."/>
            <person name="Gu Y.Q."/>
            <person name="Puiu D."/>
            <person name="Wang H."/>
            <person name="Twardziok S.O."/>
            <person name="Deal K.R."/>
            <person name="Huo N."/>
            <person name="Zhu T."/>
            <person name="Wang L."/>
            <person name="Wang Y."/>
            <person name="McGuire P.E."/>
            <person name="Liu S."/>
            <person name="Long H."/>
            <person name="Ramasamy R.K."/>
            <person name="Rodriguez J.C."/>
            <person name="Van S.L."/>
            <person name="Yuan L."/>
            <person name="Wang Z."/>
            <person name="Xia Z."/>
            <person name="Xiao L."/>
            <person name="Anderson O.D."/>
            <person name="Ouyang S."/>
            <person name="Liang Y."/>
            <person name="Zimin A.V."/>
            <person name="Pertea G."/>
            <person name="Qi P."/>
            <person name="Bennetzen J.L."/>
            <person name="Dai X."/>
            <person name="Dawson M.W."/>
            <person name="Muller H.G."/>
            <person name="Kugler K."/>
            <person name="Rivarola-Duarte L."/>
            <person name="Spannagl M."/>
            <person name="Mayer K.F.X."/>
            <person name="Lu F.H."/>
            <person name="Bevan M.W."/>
            <person name="Leroy P."/>
            <person name="Li P."/>
            <person name="You F.M."/>
            <person name="Sun Q."/>
            <person name="Liu Z."/>
            <person name="Lyons E."/>
            <person name="Wicker T."/>
            <person name="Salzberg S.L."/>
            <person name="Devos K.M."/>
            <person name="Dvorak J."/>
        </authorList>
    </citation>
    <scope>NUCLEOTIDE SEQUENCE [LARGE SCALE GENOMIC DNA]</scope>
    <source>
        <strain evidence="1">cv. AL8/78</strain>
    </source>
</reference>
<name>A0A453NNG5_AEGTS</name>
<sequence>QIMASSPHRFALLNPVRPLLITTPLCPILLILHSLETESMAHSKSTQNPTCAAAPRTLL</sequence>
<reference evidence="2" key="2">
    <citation type="journal article" date="2017" name="Nat. Plants">
        <title>The Aegilops tauschii genome reveals multiple impacts of transposons.</title>
        <authorList>
            <person name="Zhao G."/>
            <person name="Zou C."/>
            <person name="Li K."/>
            <person name="Wang K."/>
            <person name="Li T."/>
            <person name="Gao L."/>
            <person name="Zhang X."/>
            <person name="Wang H."/>
            <person name="Yang Z."/>
            <person name="Liu X."/>
            <person name="Jiang W."/>
            <person name="Mao L."/>
            <person name="Kong X."/>
            <person name="Jiao Y."/>
            <person name="Jia J."/>
        </authorList>
    </citation>
    <scope>NUCLEOTIDE SEQUENCE [LARGE SCALE GENOMIC DNA]</scope>
    <source>
        <strain evidence="2">cv. AL8/78</strain>
    </source>
</reference>
<organism evidence="1 2">
    <name type="scientific">Aegilops tauschii subsp. strangulata</name>
    <name type="common">Goatgrass</name>
    <dbReference type="NCBI Taxonomy" id="200361"/>
    <lineage>
        <taxon>Eukaryota</taxon>
        <taxon>Viridiplantae</taxon>
        <taxon>Streptophyta</taxon>
        <taxon>Embryophyta</taxon>
        <taxon>Tracheophyta</taxon>
        <taxon>Spermatophyta</taxon>
        <taxon>Magnoliopsida</taxon>
        <taxon>Liliopsida</taxon>
        <taxon>Poales</taxon>
        <taxon>Poaceae</taxon>
        <taxon>BOP clade</taxon>
        <taxon>Pooideae</taxon>
        <taxon>Triticodae</taxon>
        <taxon>Triticeae</taxon>
        <taxon>Triticinae</taxon>
        <taxon>Aegilops</taxon>
    </lineage>
</organism>
<evidence type="ECO:0000313" key="2">
    <source>
        <dbReference type="Proteomes" id="UP000015105"/>
    </source>
</evidence>
<protein>
    <submittedName>
        <fullName evidence="1">Uncharacterized protein</fullName>
    </submittedName>
</protein>
<dbReference type="EnsemblPlants" id="AET6Gv20427700.1">
    <property type="protein sequence ID" value="AET6Gv20427700.1"/>
    <property type="gene ID" value="AET6Gv20427700"/>
</dbReference>
<keyword evidence="2" id="KW-1185">Reference proteome</keyword>
<dbReference type="Gramene" id="AET6Gv20427700.1">
    <property type="protein sequence ID" value="AET6Gv20427700.1"/>
    <property type="gene ID" value="AET6Gv20427700"/>
</dbReference>
<dbReference type="AlphaFoldDB" id="A0A453NNG5"/>
<evidence type="ECO:0000313" key="1">
    <source>
        <dbReference type="EnsemblPlants" id="AET6Gv20427700.1"/>
    </source>
</evidence>
<dbReference type="Proteomes" id="UP000015105">
    <property type="component" value="Chromosome 6D"/>
</dbReference>
<reference evidence="2" key="1">
    <citation type="journal article" date="2014" name="Science">
        <title>Ancient hybridizations among the ancestral genomes of bread wheat.</title>
        <authorList>
            <consortium name="International Wheat Genome Sequencing Consortium,"/>
            <person name="Marcussen T."/>
            <person name="Sandve S.R."/>
            <person name="Heier L."/>
            <person name="Spannagl M."/>
            <person name="Pfeifer M."/>
            <person name="Jakobsen K.S."/>
            <person name="Wulff B.B."/>
            <person name="Steuernagel B."/>
            <person name="Mayer K.F."/>
            <person name="Olsen O.A."/>
        </authorList>
    </citation>
    <scope>NUCLEOTIDE SEQUENCE [LARGE SCALE GENOMIC DNA]</scope>
    <source>
        <strain evidence="2">cv. AL8/78</strain>
    </source>
</reference>
<reference evidence="1" key="4">
    <citation type="submission" date="2019-03" db="UniProtKB">
        <authorList>
            <consortium name="EnsemblPlants"/>
        </authorList>
    </citation>
    <scope>IDENTIFICATION</scope>
</reference>